<reference evidence="3" key="2">
    <citation type="journal article" date="2023" name="IMA Fungus">
        <title>Comparative genomic study of the Penicillium genus elucidates a diverse pangenome and 15 lateral gene transfer events.</title>
        <authorList>
            <person name="Petersen C."/>
            <person name="Sorensen T."/>
            <person name="Nielsen M.R."/>
            <person name="Sondergaard T.E."/>
            <person name="Sorensen J.L."/>
            <person name="Fitzpatrick D.A."/>
            <person name="Frisvad J.C."/>
            <person name="Nielsen K.L."/>
        </authorList>
    </citation>
    <scope>NUCLEOTIDE SEQUENCE</scope>
    <source>
        <strain evidence="3">IBT 22155</strain>
    </source>
</reference>
<name>A0A9W9HBI1_9EURO</name>
<accession>A0A9W9HBI1</accession>
<feature type="transmembrane region" description="Helical" evidence="1">
    <location>
        <begin position="29"/>
        <end position="54"/>
    </location>
</feature>
<evidence type="ECO:0000259" key="2">
    <source>
        <dbReference type="Pfam" id="PF24802"/>
    </source>
</evidence>
<feature type="transmembrane region" description="Helical" evidence="1">
    <location>
        <begin position="88"/>
        <end position="113"/>
    </location>
</feature>
<sequence>MAVSTPPSTDNNIVHILSHRYGPSTLTRIAIFASLAALAWYNAIELIALCFISFQRYRGTYFWSLLIASSCIIPHCLGYVLLFFPINITPWLCISLITVAWCGMVTGQSVVLWSRLHLVLHNRRVLRGVLWMICVDAVLFHVPTIVTLYGFVGEPESAWARGYEVTERVQLVGFCVQELVISGIYVFETVRLLRLRPEGRPKGVLEQLLVITVIILVLDVAVVVIEYVGYYDLQVMFKPVAYSIKLKLEFAILGKLVAIVRAPYNHSALRYNGRDFDETTPARADGYPAVSSDSSTPTQLVYTPPWQGGQEGTSYSTSTSCGILRGARQSVCV</sequence>
<dbReference type="AlphaFoldDB" id="A0A9W9HBI1"/>
<feature type="transmembrane region" description="Helical" evidence="1">
    <location>
        <begin position="169"/>
        <end position="187"/>
    </location>
</feature>
<dbReference type="InterPro" id="IPR056120">
    <property type="entry name" value="DUF7703"/>
</dbReference>
<organism evidence="3 4">
    <name type="scientific">Penicillium bovifimosum</name>
    <dbReference type="NCBI Taxonomy" id="126998"/>
    <lineage>
        <taxon>Eukaryota</taxon>
        <taxon>Fungi</taxon>
        <taxon>Dikarya</taxon>
        <taxon>Ascomycota</taxon>
        <taxon>Pezizomycotina</taxon>
        <taxon>Eurotiomycetes</taxon>
        <taxon>Eurotiomycetidae</taxon>
        <taxon>Eurotiales</taxon>
        <taxon>Aspergillaceae</taxon>
        <taxon>Penicillium</taxon>
    </lineage>
</organism>
<dbReference type="RefSeq" id="XP_056524934.1">
    <property type="nucleotide sequence ID" value="XM_056662821.1"/>
</dbReference>
<dbReference type="Pfam" id="PF24802">
    <property type="entry name" value="DUF7703"/>
    <property type="match status" value="1"/>
</dbReference>
<dbReference type="OrthoDB" id="405906at2759"/>
<feature type="transmembrane region" description="Helical" evidence="1">
    <location>
        <begin position="208"/>
        <end position="228"/>
    </location>
</feature>
<gene>
    <name evidence="3" type="ORF">N7515_002077</name>
</gene>
<keyword evidence="1" id="KW-0812">Transmembrane</keyword>
<feature type="transmembrane region" description="Helical" evidence="1">
    <location>
        <begin position="61"/>
        <end position="82"/>
    </location>
</feature>
<protein>
    <recommendedName>
        <fullName evidence="2">DUF7703 domain-containing protein</fullName>
    </recommendedName>
</protein>
<dbReference type="EMBL" id="JAPQKL010000002">
    <property type="protein sequence ID" value="KAJ5143290.1"/>
    <property type="molecule type" value="Genomic_DNA"/>
</dbReference>
<keyword evidence="4" id="KW-1185">Reference proteome</keyword>
<keyword evidence="1" id="KW-0472">Membrane</keyword>
<dbReference type="PANTHER" id="PTHR37013">
    <property type="entry name" value="INTEGRAL MEMBRANE PROTEIN (AFU_ORTHOLOGUE AFUA_1G05950)-RELATED"/>
    <property type="match status" value="1"/>
</dbReference>
<dbReference type="PANTHER" id="PTHR37013:SF7">
    <property type="entry name" value="INTEGRAL MEMBRANE PROTEIN"/>
    <property type="match status" value="1"/>
</dbReference>
<evidence type="ECO:0000256" key="1">
    <source>
        <dbReference type="SAM" id="Phobius"/>
    </source>
</evidence>
<proteinExistence type="predicted"/>
<feature type="transmembrane region" description="Helical" evidence="1">
    <location>
        <begin position="125"/>
        <end position="149"/>
    </location>
</feature>
<evidence type="ECO:0000313" key="4">
    <source>
        <dbReference type="Proteomes" id="UP001149079"/>
    </source>
</evidence>
<comment type="caution">
    <text evidence="3">The sequence shown here is derived from an EMBL/GenBank/DDBJ whole genome shotgun (WGS) entry which is preliminary data.</text>
</comment>
<dbReference type="GeneID" id="81401991"/>
<evidence type="ECO:0000313" key="3">
    <source>
        <dbReference type="EMBL" id="KAJ5143290.1"/>
    </source>
</evidence>
<reference evidence="3" key="1">
    <citation type="submission" date="2022-11" db="EMBL/GenBank/DDBJ databases">
        <authorList>
            <person name="Petersen C."/>
        </authorList>
    </citation>
    <scope>NUCLEOTIDE SEQUENCE</scope>
    <source>
        <strain evidence="3">IBT 22155</strain>
    </source>
</reference>
<keyword evidence="1" id="KW-1133">Transmembrane helix</keyword>
<dbReference type="Proteomes" id="UP001149079">
    <property type="component" value="Unassembled WGS sequence"/>
</dbReference>
<feature type="domain" description="DUF7703" evidence="2">
    <location>
        <begin position="31"/>
        <end position="261"/>
    </location>
</feature>